<protein>
    <submittedName>
        <fullName evidence="2">Uncharacterized protein</fullName>
    </submittedName>
</protein>
<dbReference type="Proteomes" id="UP000501690">
    <property type="component" value="Linkage Group LG2"/>
</dbReference>
<dbReference type="AlphaFoldDB" id="A0A4D6L2T0"/>
<gene>
    <name evidence="2" type="ORF">DEO72_LG2g3140</name>
</gene>
<dbReference type="EMBL" id="CP039346">
    <property type="protein sequence ID" value="QCD82799.1"/>
    <property type="molecule type" value="Genomic_DNA"/>
</dbReference>
<organism evidence="2 3">
    <name type="scientific">Vigna unguiculata</name>
    <name type="common">Cowpea</name>
    <dbReference type="NCBI Taxonomy" id="3917"/>
    <lineage>
        <taxon>Eukaryota</taxon>
        <taxon>Viridiplantae</taxon>
        <taxon>Streptophyta</taxon>
        <taxon>Embryophyta</taxon>
        <taxon>Tracheophyta</taxon>
        <taxon>Spermatophyta</taxon>
        <taxon>Magnoliopsida</taxon>
        <taxon>eudicotyledons</taxon>
        <taxon>Gunneridae</taxon>
        <taxon>Pentapetalae</taxon>
        <taxon>rosids</taxon>
        <taxon>fabids</taxon>
        <taxon>Fabales</taxon>
        <taxon>Fabaceae</taxon>
        <taxon>Papilionoideae</taxon>
        <taxon>50 kb inversion clade</taxon>
        <taxon>NPAAA clade</taxon>
        <taxon>indigoferoid/millettioid clade</taxon>
        <taxon>Phaseoleae</taxon>
        <taxon>Vigna</taxon>
    </lineage>
</organism>
<keyword evidence="3" id="KW-1185">Reference proteome</keyword>
<evidence type="ECO:0000313" key="2">
    <source>
        <dbReference type="EMBL" id="QCD82799.1"/>
    </source>
</evidence>
<proteinExistence type="predicted"/>
<feature type="region of interest" description="Disordered" evidence="1">
    <location>
        <begin position="1"/>
        <end position="28"/>
    </location>
</feature>
<evidence type="ECO:0000256" key="1">
    <source>
        <dbReference type="SAM" id="MobiDB-lite"/>
    </source>
</evidence>
<name>A0A4D6L2T0_VIGUN</name>
<reference evidence="2 3" key="1">
    <citation type="submission" date="2019-04" db="EMBL/GenBank/DDBJ databases">
        <title>An improved genome assembly and genetic linkage map for asparagus bean, Vigna unguiculata ssp. sesquipedialis.</title>
        <authorList>
            <person name="Xia Q."/>
            <person name="Zhang R."/>
            <person name="Dong Y."/>
        </authorList>
    </citation>
    <scope>NUCLEOTIDE SEQUENCE [LARGE SCALE GENOMIC DNA]</scope>
    <source>
        <tissue evidence="2">Leaf</tissue>
    </source>
</reference>
<feature type="compositionally biased region" description="Low complexity" evidence="1">
    <location>
        <begin position="1"/>
        <end position="22"/>
    </location>
</feature>
<evidence type="ECO:0000313" key="3">
    <source>
        <dbReference type="Proteomes" id="UP000501690"/>
    </source>
</evidence>
<sequence length="383" mass="43128">MSSTSDTVSLSSSSSGSMQSRRSVGRRVEEESASLMAVVGRISMETITEVREDPFEEIAKSSWSSKAGYDWVATDDRNQSSLFRWSCLLNSWLNYTPVIVKGVDRGIVSLERVSAVERICHGQEGAADKVLRQLNVVPTQLHPNSWAYLQAFRVRCQSLYLRPSPHAFLYFYDTRPRQPTTWISLVRRPSISRLDAFTQSFKNFKDGYFKVVVKEGGKSHFLNADGSTKFPFSWTGSPSRYTDMSTDELSATDREAVEVLMKFTDKLLTKGLGRGYNSVHLSIDIEDGSTKFPFSWTGSPSRYKDMSTDELSATDREVVEVLMKFTDKLLTKGLVRVYNSVHLIIDIEGHMAQAGKNNLTLFQALRKEKAVKAKVDGNTEARM</sequence>
<accession>A0A4D6L2T0</accession>